<comment type="caution">
    <text evidence="6">The sequence shown here is derived from an EMBL/GenBank/DDBJ whole genome shotgun (WGS) entry which is preliminary data.</text>
</comment>
<dbReference type="AlphaFoldDB" id="A0A926NJ57"/>
<name>A0A926NJ57_9BACI</name>
<keyword evidence="2" id="KW-0285">Flavoprotein</keyword>
<dbReference type="EMBL" id="JACXAI010000029">
    <property type="protein sequence ID" value="MBD1382316.1"/>
    <property type="molecule type" value="Genomic_DNA"/>
</dbReference>
<evidence type="ECO:0000256" key="3">
    <source>
        <dbReference type="ARBA" id="ARBA00022643"/>
    </source>
</evidence>
<organism evidence="6 7">
    <name type="scientific">Metabacillus arenae</name>
    <dbReference type="NCBI Taxonomy" id="2771434"/>
    <lineage>
        <taxon>Bacteria</taxon>
        <taxon>Bacillati</taxon>
        <taxon>Bacillota</taxon>
        <taxon>Bacilli</taxon>
        <taxon>Bacillales</taxon>
        <taxon>Bacillaceae</taxon>
        <taxon>Metabacillus</taxon>
    </lineage>
</organism>
<evidence type="ECO:0000313" key="6">
    <source>
        <dbReference type="EMBL" id="MBD1382316.1"/>
    </source>
</evidence>
<dbReference type="SUPFAM" id="SSF50475">
    <property type="entry name" value="FMN-binding split barrel"/>
    <property type="match status" value="1"/>
</dbReference>
<evidence type="ECO:0000256" key="2">
    <source>
        <dbReference type="ARBA" id="ARBA00022630"/>
    </source>
</evidence>
<dbReference type="InterPro" id="IPR012349">
    <property type="entry name" value="Split_barrel_FMN-bd"/>
</dbReference>
<feature type="domain" description="Flavin reductase like" evidence="5">
    <location>
        <begin position="19"/>
        <end position="168"/>
    </location>
</feature>
<dbReference type="SMART" id="SM00903">
    <property type="entry name" value="Flavin_Reduct"/>
    <property type="match status" value="1"/>
</dbReference>
<evidence type="ECO:0000256" key="4">
    <source>
        <dbReference type="ARBA" id="ARBA00038054"/>
    </source>
</evidence>
<comment type="cofactor">
    <cofactor evidence="1">
        <name>FMN</name>
        <dbReference type="ChEBI" id="CHEBI:58210"/>
    </cofactor>
</comment>
<keyword evidence="3" id="KW-0288">FMN</keyword>
<evidence type="ECO:0000256" key="1">
    <source>
        <dbReference type="ARBA" id="ARBA00001917"/>
    </source>
</evidence>
<reference evidence="6" key="1">
    <citation type="submission" date="2020-09" db="EMBL/GenBank/DDBJ databases">
        <title>A novel bacterium of genus Bacillus, isolated from South China Sea.</title>
        <authorList>
            <person name="Huang H."/>
            <person name="Mo K."/>
            <person name="Hu Y."/>
        </authorList>
    </citation>
    <scope>NUCLEOTIDE SEQUENCE</scope>
    <source>
        <strain evidence="6">IB182487</strain>
    </source>
</reference>
<evidence type="ECO:0000259" key="5">
    <source>
        <dbReference type="SMART" id="SM00903"/>
    </source>
</evidence>
<dbReference type="InterPro" id="IPR002563">
    <property type="entry name" value="Flavin_Rdtase-like_dom"/>
</dbReference>
<dbReference type="PANTHER" id="PTHR33798">
    <property type="entry name" value="FLAVOPROTEIN OXYGENASE"/>
    <property type="match status" value="1"/>
</dbReference>
<dbReference type="Gene3D" id="2.30.110.10">
    <property type="entry name" value="Electron Transport, Fmn-binding Protein, Chain A"/>
    <property type="match status" value="1"/>
</dbReference>
<dbReference type="Pfam" id="PF01613">
    <property type="entry name" value="Flavin_Reduct"/>
    <property type="match status" value="1"/>
</dbReference>
<dbReference type="GO" id="GO:0016646">
    <property type="term" value="F:oxidoreductase activity, acting on the CH-NH group of donors, NAD or NADP as acceptor"/>
    <property type="evidence" value="ECO:0007669"/>
    <property type="project" value="UniProtKB-ARBA"/>
</dbReference>
<proteinExistence type="inferred from homology"/>
<dbReference type="RefSeq" id="WP_191160390.1">
    <property type="nucleotide sequence ID" value="NZ_JACXAI010000029.1"/>
</dbReference>
<dbReference type="GO" id="GO:0010181">
    <property type="term" value="F:FMN binding"/>
    <property type="evidence" value="ECO:0007669"/>
    <property type="project" value="InterPro"/>
</dbReference>
<dbReference type="Proteomes" id="UP000626844">
    <property type="component" value="Unassembled WGS sequence"/>
</dbReference>
<keyword evidence="7" id="KW-1185">Reference proteome</keyword>
<comment type="similarity">
    <text evidence="4">Belongs to the flavoredoxin family.</text>
</comment>
<dbReference type="PANTHER" id="PTHR33798:SF5">
    <property type="entry name" value="FLAVIN REDUCTASE LIKE DOMAIN-CONTAINING PROTEIN"/>
    <property type="match status" value="1"/>
</dbReference>
<gene>
    <name evidence="6" type="ORF">IC621_19020</name>
</gene>
<accession>A0A926NJ57</accession>
<evidence type="ECO:0000313" key="7">
    <source>
        <dbReference type="Proteomes" id="UP000626844"/>
    </source>
</evidence>
<protein>
    <submittedName>
        <fullName evidence="6">Flavin reductase family protein</fullName>
    </submittedName>
</protein>
<sequence>MIFEQHELNKKEVYKLLSGSVVPRPIAWVSTVDKQGTQNLAPFSFFTVASWNPPTLCFSVGPGASETRTTLKDTLVNIIETGEFVINIVSFPLANQMHESSMNFLPKVDEFDAVGVTPADSNIVRAPRVLESPINMECKLDRIIEVGTNHLVLGRLVCYHIKDDVYIENYKVNTEKLQPIGRLGGNYALINDFFELTKP</sequence>